<dbReference type="Pfam" id="PF00550">
    <property type="entry name" value="PP-binding"/>
    <property type="match status" value="1"/>
</dbReference>
<evidence type="ECO:0000256" key="1">
    <source>
        <dbReference type="ARBA" id="ARBA00022450"/>
    </source>
</evidence>
<gene>
    <name evidence="4" type="primary">pks3-3</name>
    <name evidence="4" type="ORF">SAVERM_2282</name>
</gene>
<accession>Q82KT7</accession>
<keyword evidence="2" id="KW-0597">Phosphoprotein</keyword>
<reference evidence="4 5" key="2">
    <citation type="journal article" date="2003" name="Nat. Biotechnol.">
        <title>Complete genome sequence and comparative analysis of the industrial microorganism Streptomyces avermitilis.</title>
        <authorList>
            <person name="Ikeda H."/>
            <person name="Ishikawa J."/>
            <person name="Hanamoto A."/>
            <person name="Shinose M."/>
            <person name="Kikuchi H."/>
            <person name="Shiba T."/>
            <person name="Sakaki Y."/>
            <person name="Hattori M."/>
            <person name="Omura S."/>
        </authorList>
    </citation>
    <scope>NUCLEOTIDE SEQUENCE [LARGE SCALE GENOMIC DNA]</scope>
    <source>
        <strain evidence="5">ATCC 31267 / DSM 46492 / JCM 5070 / NBRC 14893 / NCIMB 12804 / NRRL 8165 / MA-4680</strain>
    </source>
</reference>
<dbReference type="KEGG" id="sma:SAVERM_2282"/>
<evidence type="ECO:0000313" key="5">
    <source>
        <dbReference type="Proteomes" id="UP000000428"/>
    </source>
</evidence>
<dbReference type="PROSITE" id="PS50075">
    <property type="entry name" value="CARRIER"/>
    <property type="match status" value="1"/>
</dbReference>
<dbReference type="eggNOG" id="COG0236">
    <property type="taxonomic scope" value="Bacteria"/>
</dbReference>
<proteinExistence type="predicted"/>
<protein>
    <submittedName>
        <fullName evidence="4">Acyl carrier protein</fullName>
    </submittedName>
</protein>
<organism evidence="4 5">
    <name type="scientific">Streptomyces avermitilis (strain ATCC 31267 / DSM 46492 / JCM 5070 / NBRC 14893 / NCIMB 12804 / NRRL 8165 / MA-4680)</name>
    <dbReference type="NCBI Taxonomy" id="227882"/>
    <lineage>
        <taxon>Bacteria</taxon>
        <taxon>Bacillati</taxon>
        <taxon>Actinomycetota</taxon>
        <taxon>Actinomycetes</taxon>
        <taxon>Kitasatosporales</taxon>
        <taxon>Streptomycetaceae</taxon>
        <taxon>Streptomyces</taxon>
    </lineage>
</organism>
<dbReference type="Gene3D" id="1.10.1200.10">
    <property type="entry name" value="ACP-like"/>
    <property type="match status" value="1"/>
</dbReference>
<evidence type="ECO:0000313" key="4">
    <source>
        <dbReference type="EMBL" id="BAC69993.1"/>
    </source>
</evidence>
<dbReference type="AlphaFoldDB" id="Q82KT7"/>
<dbReference type="InterPro" id="IPR020806">
    <property type="entry name" value="PKS_PP-bd"/>
</dbReference>
<dbReference type="SUPFAM" id="SSF47336">
    <property type="entry name" value="ACP-like"/>
    <property type="match status" value="1"/>
</dbReference>
<reference evidence="4 5" key="3">
    <citation type="journal article" date="2014" name="J. Ind. Microbiol. Biotechnol.">
        <title>Genome mining of the Streptomyces avermitilis genome and development of genome-minimized hosts for heterologous expression of biosynthetic gene clusters.</title>
        <authorList>
            <person name="Ikeda H."/>
            <person name="Shin-ya K."/>
            <person name="Omura S."/>
        </authorList>
    </citation>
    <scope>NUCLEOTIDE SEQUENCE [LARGE SCALE GENOMIC DNA]</scope>
    <source>
        <strain evidence="5">ATCC 31267 / DSM 46492 / JCM 5070 / NBRC 14893 / NCIMB 12804 / NRRL 8165 / MA-4680</strain>
    </source>
</reference>
<keyword evidence="1" id="KW-0596">Phosphopantetheine</keyword>
<dbReference type="GO" id="GO:0017000">
    <property type="term" value="P:antibiotic biosynthetic process"/>
    <property type="evidence" value="ECO:0007669"/>
    <property type="project" value="UniProtKB-ARBA"/>
</dbReference>
<evidence type="ECO:0000256" key="2">
    <source>
        <dbReference type="ARBA" id="ARBA00022553"/>
    </source>
</evidence>
<keyword evidence="5" id="KW-1185">Reference proteome</keyword>
<dbReference type="InterPro" id="IPR036736">
    <property type="entry name" value="ACP-like_sf"/>
</dbReference>
<feature type="domain" description="Carrier" evidence="3">
    <location>
        <begin position="32"/>
        <end position="107"/>
    </location>
</feature>
<sequence length="112" mass="12411">MSAGAACMTAMPPADTTVIQRLRELPRTEIADEIETLVLRKFKTVLLMDESEDLPLDISYFDLGLTSLRLTEIRQSLEQLLDLSINVNVLFNEPTVAQLVDYLADALSTPSA</sequence>
<dbReference type="InterPro" id="IPR009081">
    <property type="entry name" value="PP-bd_ACP"/>
</dbReference>
<dbReference type="EMBL" id="BA000030">
    <property type="protein sequence ID" value="BAC69993.1"/>
    <property type="molecule type" value="Genomic_DNA"/>
</dbReference>
<dbReference type="GO" id="GO:0031177">
    <property type="term" value="F:phosphopantetheine binding"/>
    <property type="evidence" value="ECO:0007669"/>
    <property type="project" value="InterPro"/>
</dbReference>
<dbReference type="SMART" id="SM00823">
    <property type="entry name" value="PKS_PP"/>
    <property type="match status" value="1"/>
</dbReference>
<dbReference type="HOGENOM" id="CLU_168325_0_0_11"/>
<evidence type="ECO:0000259" key="3">
    <source>
        <dbReference type="PROSITE" id="PS50075"/>
    </source>
</evidence>
<name>Q82KT7_STRAW</name>
<dbReference type="Proteomes" id="UP000000428">
    <property type="component" value="Chromosome"/>
</dbReference>
<reference evidence="4 5" key="1">
    <citation type="journal article" date="2001" name="Proc. Natl. Acad. Sci. U.S.A.">
        <title>Genome sequence of an industrial microorganism Streptomyces avermitilis: deducing the ability of producing secondary metabolites.</title>
        <authorList>
            <person name="Omura S."/>
            <person name="Ikeda H."/>
            <person name="Ishikawa J."/>
            <person name="Hanamoto A."/>
            <person name="Takahashi C."/>
            <person name="Shinose M."/>
            <person name="Takahashi Y."/>
            <person name="Horikawa H."/>
            <person name="Nakazawa H."/>
            <person name="Osonoe T."/>
            <person name="Kikuchi H."/>
            <person name="Shiba T."/>
            <person name="Sakaki Y."/>
            <person name="Hattori M."/>
        </authorList>
    </citation>
    <scope>NUCLEOTIDE SEQUENCE [LARGE SCALE GENOMIC DNA]</scope>
    <source>
        <strain evidence="5">ATCC 31267 / DSM 46492 / JCM 5070 / NBRC 14893 / NCIMB 12804 / NRRL 8165 / MA-4680</strain>
    </source>
</reference>